<dbReference type="InterPro" id="IPR008538">
    <property type="entry name" value="Uma2"/>
</dbReference>
<protein>
    <recommendedName>
        <fullName evidence="1">Putative restriction endonuclease domain-containing protein</fullName>
    </recommendedName>
</protein>
<dbReference type="SUPFAM" id="SSF52980">
    <property type="entry name" value="Restriction endonuclease-like"/>
    <property type="match status" value="1"/>
</dbReference>
<sequence>MKTNWHRLAMNLLIESIHAHWRDRNNYFAGGNMFVYFSMDQVRRKHYRGPDVFVVLNVNGTRDRDSWIVWQEDGRYPDVIIELASPSTIRTDLGMKKTLYEQTFRRESYELFYHDHDWNITLRRWNA</sequence>
<name>A0A081BQX3_9BACT</name>
<evidence type="ECO:0000313" key="2">
    <source>
        <dbReference type="EMBL" id="GAK53804.1"/>
    </source>
</evidence>
<dbReference type="CDD" id="cd06260">
    <property type="entry name" value="DUF820-like"/>
    <property type="match status" value="1"/>
</dbReference>
<dbReference type="PANTHER" id="PTHR33352:SF3">
    <property type="entry name" value="SLR1612 PROTEIN"/>
    <property type="match status" value="1"/>
</dbReference>
<dbReference type="InterPro" id="IPR012296">
    <property type="entry name" value="Nuclease_put_TT1808"/>
</dbReference>
<evidence type="ECO:0000313" key="3">
    <source>
        <dbReference type="Proteomes" id="UP000030700"/>
    </source>
</evidence>
<dbReference type="PANTHER" id="PTHR33352">
    <property type="entry name" value="SLR1095 PROTEIN"/>
    <property type="match status" value="1"/>
</dbReference>
<keyword evidence="3" id="KW-1185">Reference proteome</keyword>
<accession>A0A081BQX3</accession>
<dbReference type="EMBL" id="DF820460">
    <property type="protein sequence ID" value="GAK53804.1"/>
    <property type="molecule type" value="Genomic_DNA"/>
</dbReference>
<reference evidence="2" key="1">
    <citation type="journal article" date="2015" name="PeerJ">
        <title>First genomic representation of candidate bacterial phylum KSB3 points to enhanced environmental sensing as a trigger of wastewater bulking.</title>
        <authorList>
            <person name="Sekiguchi Y."/>
            <person name="Ohashi A."/>
            <person name="Parks D.H."/>
            <person name="Yamauchi T."/>
            <person name="Tyson G.W."/>
            <person name="Hugenholtz P."/>
        </authorList>
    </citation>
    <scope>NUCLEOTIDE SEQUENCE [LARGE SCALE GENOMIC DNA]</scope>
</reference>
<dbReference type="AlphaFoldDB" id="A0A081BQX3"/>
<dbReference type="Gene3D" id="3.90.1570.10">
    <property type="entry name" value="tt1808, chain A"/>
    <property type="match status" value="1"/>
</dbReference>
<proteinExistence type="predicted"/>
<dbReference type="Pfam" id="PF05685">
    <property type="entry name" value="Uma2"/>
    <property type="match status" value="1"/>
</dbReference>
<dbReference type="HOGENOM" id="CLU_152502_0_0_0"/>
<gene>
    <name evidence="2" type="ORF">U14_05078</name>
</gene>
<dbReference type="Proteomes" id="UP000030700">
    <property type="component" value="Unassembled WGS sequence"/>
</dbReference>
<dbReference type="InterPro" id="IPR011335">
    <property type="entry name" value="Restrct_endonuc-II-like"/>
</dbReference>
<dbReference type="STRING" id="1499966.U14_05078"/>
<evidence type="ECO:0000259" key="1">
    <source>
        <dbReference type="Pfam" id="PF05685"/>
    </source>
</evidence>
<organism evidence="2">
    <name type="scientific">Candidatus Moduliflexus flocculans</name>
    <dbReference type="NCBI Taxonomy" id="1499966"/>
    <lineage>
        <taxon>Bacteria</taxon>
        <taxon>Candidatus Moduliflexota</taxon>
        <taxon>Candidatus Moduliflexia</taxon>
        <taxon>Candidatus Moduliflexales</taxon>
        <taxon>Candidatus Moduliflexaceae</taxon>
    </lineage>
</organism>
<feature type="domain" description="Putative restriction endonuclease" evidence="1">
    <location>
        <begin position="4"/>
        <end position="102"/>
    </location>
</feature>